<accession>A0ABM1QIB0</accession>
<gene>
    <name evidence="2" type="primary">LOC104719842</name>
</gene>
<organism evidence="1 2">
    <name type="scientific">Camelina sativa</name>
    <name type="common">False flax</name>
    <name type="synonym">Myagrum sativum</name>
    <dbReference type="NCBI Taxonomy" id="90675"/>
    <lineage>
        <taxon>Eukaryota</taxon>
        <taxon>Viridiplantae</taxon>
        <taxon>Streptophyta</taxon>
        <taxon>Embryophyta</taxon>
        <taxon>Tracheophyta</taxon>
        <taxon>Spermatophyta</taxon>
        <taxon>Magnoliopsida</taxon>
        <taxon>eudicotyledons</taxon>
        <taxon>Gunneridae</taxon>
        <taxon>Pentapetalae</taxon>
        <taxon>rosids</taxon>
        <taxon>malvids</taxon>
        <taxon>Brassicales</taxon>
        <taxon>Brassicaceae</taxon>
        <taxon>Camelineae</taxon>
        <taxon>Camelina</taxon>
    </lineage>
</organism>
<evidence type="ECO:0000313" key="1">
    <source>
        <dbReference type="Proteomes" id="UP000694864"/>
    </source>
</evidence>
<evidence type="ECO:0000313" key="2">
    <source>
        <dbReference type="RefSeq" id="XP_019086498.1"/>
    </source>
</evidence>
<dbReference type="RefSeq" id="XP_019086498.1">
    <property type="nucleotide sequence ID" value="XM_019230953.1"/>
</dbReference>
<name>A0ABM1QIB0_CAMSA</name>
<dbReference type="GeneID" id="104719842"/>
<reference evidence="2" key="2">
    <citation type="submission" date="2025-08" db="UniProtKB">
        <authorList>
            <consortium name="RefSeq"/>
        </authorList>
    </citation>
    <scope>IDENTIFICATION</scope>
    <source>
        <tissue evidence="2">Leaf</tissue>
    </source>
</reference>
<dbReference type="Proteomes" id="UP000694864">
    <property type="component" value="Chromosome 10"/>
</dbReference>
<proteinExistence type="predicted"/>
<keyword evidence="1" id="KW-1185">Reference proteome</keyword>
<reference evidence="1" key="1">
    <citation type="journal article" date="2014" name="Nat. Commun.">
        <title>The emerging biofuel crop Camelina sativa retains a highly undifferentiated hexaploid genome structure.</title>
        <authorList>
            <person name="Kagale S."/>
            <person name="Koh C."/>
            <person name="Nixon J."/>
            <person name="Bollina V."/>
            <person name="Clarke W.E."/>
            <person name="Tuteja R."/>
            <person name="Spillane C."/>
            <person name="Robinson S.J."/>
            <person name="Links M.G."/>
            <person name="Clarke C."/>
            <person name="Higgins E.E."/>
            <person name="Huebert T."/>
            <person name="Sharpe A.G."/>
            <person name="Parkin I.A."/>
        </authorList>
    </citation>
    <scope>NUCLEOTIDE SEQUENCE [LARGE SCALE GENOMIC DNA]</scope>
    <source>
        <strain evidence="1">cv. DH55</strain>
    </source>
</reference>
<sequence length="122" mass="13322">MTLVQLFLLSMGSSCPRPPGLALRMSLLSPLDPPDPPDPPDDKFVSPRSLPFYGSRLSSEFDGECISLLPLPPVAPLKVFIHFSGPLVWGWLLFSVDESVFFSTSPPAFLQQCVSFSLLKVG</sequence>
<protein>
    <submittedName>
        <fullName evidence="2">Uncharacterized protein LOC104719842</fullName>
    </submittedName>
</protein>